<feature type="compositionally biased region" description="Polar residues" evidence="7">
    <location>
        <begin position="191"/>
        <end position="205"/>
    </location>
</feature>
<evidence type="ECO:0000256" key="7">
    <source>
        <dbReference type="SAM" id="MobiDB-lite"/>
    </source>
</evidence>
<keyword evidence="5 6" id="KW-0067">ATP-binding</keyword>
<feature type="region of interest" description="Disordered" evidence="7">
    <location>
        <begin position="778"/>
        <end position="810"/>
    </location>
</feature>
<keyword evidence="4 9" id="KW-0418">Kinase</keyword>
<dbReference type="SUPFAM" id="SSF56112">
    <property type="entry name" value="Protein kinase-like (PK-like)"/>
    <property type="match status" value="1"/>
</dbReference>
<dbReference type="PROSITE" id="PS00108">
    <property type="entry name" value="PROTEIN_KINASE_ST"/>
    <property type="match status" value="1"/>
</dbReference>
<feature type="compositionally biased region" description="Basic and acidic residues" evidence="7">
    <location>
        <begin position="249"/>
        <end position="259"/>
    </location>
</feature>
<feature type="binding site" evidence="6">
    <location>
        <position position="571"/>
    </location>
    <ligand>
        <name>ATP</name>
        <dbReference type="ChEBI" id="CHEBI:30616"/>
    </ligand>
</feature>
<dbReference type="GO" id="GO:0004674">
    <property type="term" value="F:protein serine/threonine kinase activity"/>
    <property type="evidence" value="ECO:0007669"/>
    <property type="project" value="UniProtKB-KW"/>
</dbReference>
<dbReference type="PROSITE" id="PS00107">
    <property type="entry name" value="PROTEIN_KINASE_ATP"/>
    <property type="match status" value="1"/>
</dbReference>
<feature type="compositionally biased region" description="Low complexity" evidence="7">
    <location>
        <begin position="298"/>
        <end position="330"/>
    </location>
</feature>
<gene>
    <name evidence="9" type="primary">MPS1</name>
    <name evidence="9" type="ORF">BG011_006968</name>
</gene>
<accession>A0A9P6QCY0</accession>
<name>A0A9P6QCY0_9FUNG</name>
<evidence type="ECO:0000256" key="3">
    <source>
        <dbReference type="ARBA" id="ARBA00022741"/>
    </source>
</evidence>
<dbReference type="InterPro" id="IPR011009">
    <property type="entry name" value="Kinase-like_dom_sf"/>
</dbReference>
<dbReference type="PANTHER" id="PTHR22974:SF21">
    <property type="entry name" value="DUAL SPECIFICITY PROTEIN KINASE TTK"/>
    <property type="match status" value="1"/>
</dbReference>
<evidence type="ECO:0000256" key="6">
    <source>
        <dbReference type="PROSITE-ProRule" id="PRU10141"/>
    </source>
</evidence>
<sequence length="954" mass="103927">MDILSASAFKIPTVSLSNEARAQTMSIFRRDVGSDSLMRKDTEYKDKDKDRSKDGGSQSNNMNVNPRMRSSMAGTQHSFTVLDQDHRKASHGSTGDGTSTAFESKSTAEISASVQDAKHMVTMSDTIPQFRSTAGKENRTPRKGQRTSFSHKINSPPKWGRPHRSSPEDESRDGQESGISGDSDDKLLSAETFSPDTQISEPGNVSSQESSGSSSHVPDISSKKQRGREENIVEYGETDSLSKRIRMSAQDDYKARTDYPHQAGNSSSESESTAEKTRGTRTITPQSAVIPTQLDNEPPLTTNTPLTTAVALTQNKKNTSVTSTTTHATQPSQNMPSHLTPPMSPPSIFKTPQGSTRRHNASMGREDPRTDLNASHFNAKQQTHPQSPEKKKQGSRLNGDEDDVRSSRDSAFSTAQEKSIRPQVMPTTVATTGPVSNVTTAPPQNRQVSSGRSTTPISSSTHVRSPTPTPVLTATPVKTVAQAFALLNVPAQAAAVRTSVSSSGQQQAIATTKTPHNVSTSSSVPVRADPMQRPTIVVNNRPYTRLNQIGKGGSSKVYKVLAANNRIFALKRVLFGKADQTTIDSYMNEVKLLERLQHNPRIVRLFDSEIQREMGHLTLLLELGEIDLANLLYKQRFKPFNINFIRLYWEQMLEAVQTIHEEKIVHADLKPANFLLVEGSLKLIDFGIANTIPNDTTNIHREVQCGTANYMAPEAIDSNPVSGDRKMGRASDVWSLGCILYQMVYGHAPFGEILNVFRKMAAITNPAMVIQFPQQVPSPLQLPPTPQQQQLAGTNAATASPPNPGAGEETVPVQIMMDVDVDLVRIMKSCLERDPKKRSTIPELLQDPFLKPHLISGVSTTSAAGAAALANAMELDMELLTRIMNTSIEFGATHGKDVTKNQVHAAALDVMQQLQVCHQRKQQGADDQGPGAGTNNADVGQTGSIADDSLHIRV</sequence>
<feature type="compositionally biased region" description="Polar residues" evidence="7">
    <location>
        <begin position="280"/>
        <end position="295"/>
    </location>
</feature>
<dbReference type="InterPro" id="IPR027084">
    <property type="entry name" value="Mps1_cat"/>
</dbReference>
<keyword evidence="3 6" id="KW-0547">Nucleotide-binding</keyword>
<feature type="compositionally biased region" description="Polar residues" evidence="7">
    <location>
        <begin position="425"/>
        <end position="448"/>
    </location>
</feature>
<feature type="compositionally biased region" description="Low complexity" evidence="7">
    <location>
        <begin position="206"/>
        <end position="215"/>
    </location>
</feature>
<evidence type="ECO:0000256" key="1">
    <source>
        <dbReference type="ARBA" id="ARBA00022527"/>
    </source>
</evidence>
<keyword evidence="10" id="KW-1185">Reference proteome</keyword>
<dbReference type="GO" id="GO:0007094">
    <property type="term" value="P:mitotic spindle assembly checkpoint signaling"/>
    <property type="evidence" value="ECO:0007669"/>
    <property type="project" value="TreeGrafter"/>
</dbReference>
<feature type="region of interest" description="Disordered" evidence="7">
    <location>
        <begin position="128"/>
        <end position="470"/>
    </location>
</feature>
<evidence type="ECO:0000313" key="10">
    <source>
        <dbReference type="Proteomes" id="UP000726737"/>
    </source>
</evidence>
<dbReference type="InterPro" id="IPR008271">
    <property type="entry name" value="Ser/Thr_kinase_AS"/>
</dbReference>
<dbReference type="Proteomes" id="UP000726737">
    <property type="component" value="Unassembled WGS sequence"/>
</dbReference>
<feature type="compositionally biased region" description="Basic and acidic residues" evidence="7">
    <location>
        <begin position="38"/>
        <end position="54"/>
    </location>
</feature>
<dbReference type="GO" id="GO:0000776">
    <property type="term" value="C:kinetochore"/>
    <property type="evidence" value="ECO:0007669"/>
    <property type="project" value="TreeGrafter"/>
</dbReference>
<dbReference type="Gene3D" id="1.10.510.10">
    <property type="entry name" value="Transferase(Phosphotransferase) domain 1"/>
    <property type="match status" value="1"/>
</dbReference>
<dbReference type="GO" id="GO:0098813">
    <property type="term" value="P:nuclear chromosome segregation"/>
    <property type="evidence" value="ECO:0007669"/>
    <property type="project" value="UniProtKB-ARBA"/>
</dbReference>
<dbReference type="GO" id="GO:0034501">
    <property type="term" value="P:protein localization to kinetochore"/>
    <property type="evidence" value="ECO:0007669"/>
    <property type="project" value="TreeGrafter"/>
</dbReference>
<reference evidence="9" key="1">
    <citation type="journal article" date="2020" name="Fungal Divers.">
        <title>Resolving the Mortierellaceae phylogeny through synthesis of multi-gene phylogenetics and phylogenomics.</title>
        <authorList>
            <person name="Vandepol N."/>
            <person name="Liber J."/>
            <person name="Desiro A."/>
            <person name="Na H."/>
            <person name="Kennedy M."/>
            <person name="Barry K."/>
            <person name="Grigoriev I.V."/>
            <person name="Miller A.N."/>
            <person name="O'Donnell K."/>
            <person name="Stajich J.E."/>
            <person name="Bonito G."/>
        </authorList>
    </citation>
    <scope>NUCLEOTIDE SEQUENCE</scope>
    <source>
        <strain evidence="9">KOD948</strain>
    </source>
</reference>
<feature type="region of interest" description="Disordered" evidence="7">
    <location>
        <begin position="38"/>
        <end position="69"/>
    </location>
</feature>
<keyword evidence="2" id="KW-0808">Transferase</keyword>
<feature type="domain" description="Protein kinase" evidence="8">
    <location>
        <begin position="543"/>
        <end position="850"/>
    </location>
</feature>
<dbReference type="GO" id="GO:0033316">
    <property type="term" value="P:meiotic spindle assembly checkpoint signaling"/>
    <property type="evidence" value="ECO:0007669"/>
    <property type="project" value="TreeGrafter"/>
</dbReference>
<dbReference type="GO" id="GO:0005524">
    <property type="term" value="F:ATP binding"/>
    <property type="evidence" value="ECO:0007669"/>
    <property type="project" value="UniProtKB-UniRule"/>
</dbReference>
<evidence type="ECO:0000256" key="4">
    <source>
        <dbReference type="ARBA" id="ARBA00022777"/>
    </source>
</evidence>
<dbReference type="AlphaFoldDB" id="A0A9P6QCY0"/>
<dbReference type="GO" id="GO:0004712">
    <property type="term" value="F:protein serine/threonine/tyrosine kinase activity"/>
    <property type="evidence" value="ECO:0007669"/>
    <property type="project" value="TreeGrafter"/>
</dbReference>
<protein>
    <submittedName>
        <fullName evidence="9">Dual-specificity kinase, spindle pole body (SPB) duplication and spindle checkpoint function</fullName>
    </submittedName>
</protein>
<dbReference type="OrthoDB" id="20524at2759"/>
<dbReference type="InterPro" id="IPR017441">
    <property type="entry name" value="Protein_kinase_ATP_BS"/>
</dbReference>
<feature type="region of interest" description="Disordered" evidence="7">
    <location>
        <begin position="919"/>
        <end position="954"/>
    </location>
</feature>
<organism evidence="9 10">
    <name type="scientific">Mortierella polycephala</name>
    <dbReference type="NCBI Taxonomy" id="41804"/>
    <lineage>
        <taxon>Eukaryota</taxon>
        <taxon>Fungi</taxon>
        <taxon>Fungi incertae sedis</taxon>
        <taxon>Mucoromycota</taxon>
        <taxon>Mortierellomycotina</taxon>
        <taxon>Mortierellomycetes</taxon>
        <taxon>Mortierellales</taxon>
        <taxon>Mortierellaceae</taxon>
        <taxon>Mortierella</taxon>
    </lineage>
</organism>
<feature type="compositionally biased region" description="Polar residues" evidence="7">
    <location>
        <begin position="934"/>
        <end position="944"/>
    </location>
</feature>
<dbReference type="CDD" id="cd14131">
    <property type="entry name" value="PKc_Mps1"/>
    <property type="match status" value="1"/>
</dbReference>
<comment type="caution">
    <text evidence="9">The sequence shown here is derived from an EMBL/GenBank/DDBJ whole genome shotgun (WGS) entry which is preliminary data.</text>
</comment>
<dbReference type="SMART" id="SM00220">
    <property type="entry name" value="S_TKc"/>
    <property type="match status" value="1"/>
</dbReference>
<feature type="compositionally biased region" description="Basic and acidic residues" evidence="7">
    <location>
        <begin position="165"/>
        <end position="175"/>
    </location>
</feature>
<keyword evidence="1" id="KW-0723">Serine/threonine-protein kinase</keyword>
<dbReference type="FunFam" id="3.30.200.20:FF:000131">
    <property type="entry name" value="Dual specificity protein kinase TTK"/>
    <property type="match status" value="1"/>
</dbReference>
<dbReference type="PROSITE" id="PS50011">
    <property type="entry name" value="PROTEIN_KINASE_DOM"/>
    <property type="match status" value="1"/>
</dbReference>
<proteinExistence type="predicted"/>
<dbReference type="EMBL" id="JAAAJA010000052">
    <property type="protein sequence ID" value="KAG0264362.1"/>
    <property type="molecule type" value="Genomic_DNA"/>
</dbReference>
<feature type="compositionally biased region" description="Polar residues" evidence="7">
    <location>
        <begin position="91"/>
        <end position="111"/>
    </location>
</feature>
<dbReference type="InterPro" id="IPR000719">
    <property type="entry name" value="Prot_kinase_dom"/>
</dbReference>
<evidence type="ECO:0000313" key="9">
    <source>
        <dbReference type="EMBL" id="KAG0264362.1"/>
    </source>
</evidence>
<dbReference type="Gene3D" id="3.30.200.20">
    <property type="entry name" value="Phosphorylase Kinase, domain 1"/>
    <property type="match status" value="1"/>
</dbReference>
<feature type="compositionally biased region" description="Polar residues" evidence="7">
    <location>
        <begin position="372"/>
        <end position="386"/>
    </location>
</feature>
<dbReference type="Pfam" id="PF00069">
    <property type="entry name" value="Pkinase"/>
    <property type="match status" value="1"/>
</dbReference>
<dbReference type="PANTHER" id="PTHR22974">
    <property type="entry name" value="MIXED LINEAGE PROTEIN KINASE"/>
    <property type="match status" value="1"/>
</dbReference>
<evidence type="ECO:0000259" key="8">
    <source>
        <dbReference type="PROSITE" id="PS50011"/>
    </source>
</evidence>
<dbReference type="GO" id="GO:0005634">
    <property type="term" value="C:nucleus"/>
    <property type="evidence" value="ECO:0007669"/>
    <property type="project" value="TreeGrafter"/>
</dbReference>
<evidence type="ECO:0000256" key="5">
    <source>
        <dbReference type="ARBA" id="ARBA00022840"/>
    </source>
</evidence>
<feature type="region of interest" description="Disordered" evidence="7">
    <location>
        <begin position="85"/>
        <end position="111"/>
    </location>
</feature>
<evidence type="ECO:0000256" key="2">
    <source>
        <dbReference type="ARBA" id="ARBA00022679"/>
    </source>
</evidence>
<feature type="compositionally biased region" description="Low complexity" evidence="7">
    <location>
        <begin position="449"/>
        <end position="461"/>
    </location>
</feature>